<evidence type="ECO:0000256" key="1">
    <source>
        <dbReference type="ARBA" id="ARBA00010641"/>
    </source>
</evidence>
<dbReference type="InterPro" id="IPR013325">
    <property type="entry name" value="RNA_pol_sigma_r2"/>
</dbReference>
<evidence type="ECO:0000256" key="3">
    <source>
        <dbReference type="ARBA" id="ARBA00023015"/>
    </source>
</evidence>
<dbReference type="SUPFAM" id="SSF54427">
    <property type="entry name" value="NTF2-like"/>
    <property type="match status" value="1"/>
</dbReference>
<dbReference type="EMBL" id="UGRU01000001">
    <property type="protein sequence ID" value="SUA48398.1"/>
    <property type="molecule type" value="Genomic_DNA"/>
</dbReference>
<dbReference type="NCBIfam" id="NF007214">
    <property type="entry name" value="PRK09636.1"/>
    <property type="match status" value="1"/>
</dbReference>
<feature type="domain" description="RNA polymerase sigma-70 region 2" evidence="7">
    <location>
        <begin position="9"/>
        <end position="72"/>
    </location>
</feature>
<protein>
    <submittedName>
        <fullName evidence="9">RNA polymerase sigma factor SigJ</fullName>
    </submittedName>
</protein>
<organism evidence="9 10">
    <name type="scientific">Nocardia africana</name>
    <dbReference type="NCBI Taxonomy" id="134964"/>
    <lineage>
        <taxon>Bacteria</taxon>
        <taxon>Bacillati</taxon>
        <taxon>Actinomycetota</taxon>
        <taxon>Actinomycetes</taxon>
        <taxon>Mycobacteriales</taxon>
        <taxon>Nocardiaceae</taxon>
        <taxon>Nocardia</taxon>
    </lineage>
</organism>
<comment type="subunit">
    <text evidence="2">Interacts transiently with the RNA polymerase catalytic core formed by RpoA, RpoB, RpoC and RpoZ (2 alpha, 1 beta, 1 beta' and 1 omega subunit) to form the RNA polymerase holoenzyme that can initiate transcription.</text>
</comment>
<feature type="domain" description="RNA polymerase sigma factor 70 region 4 type 2" evidence="8">
    <location>
        <begin position="108"/>
        <end position="159"/>
    </location>
</feature>
<evidence type="ECO:0000259" key="8">
    <source>
        <dbReference type="Pfam" id="PF08281"/>
    </source>
</evidence>
<dbReference type="SUPFAM" id="SSF88946">
    <property type="entry name" value="Sigma2 domain of RNA polymerase sigma factors"/>
    <property type="match status" value="1"/>
</dbReference>
<keyword evidence="6" id="KW-0804">Transcription</keyword>
<dbReference type="InterPro" id="IPR013249">
    <property type="entry name" value="RNA_pol_sigma70_r4_t2"/>
</dbReference>
<evidence type="ECO:0000256" key="5">
    <source>
        <dbReference type="ARBA" id="ARBA00023125"/>
    </source>
</evidence>
<dbReference type="GO" id="GO:0003677">
    <property type="term" value="F:DNA binding"/>
    <property type="evidence" value="ECO:0007669"/>
    <property type="project" value="UniProtKB-KW"/>
</dbReference>
<dbReference type="NCBIfam" id="TIGR02937">
    <property type="entry name" value="sigma70-ECF"/>
    <property type="match status" value="1"/>
</dbReference>
<keyword evidence="5" id="KW-0238">DNA-binding</keyword>
<proteinExistence type="inferred from homology"/>
<evidence type="ECO:0000256" key="2">
    <source>
        <dbReference type="ARBA" id="ARBA00011344"/>
    </source>
</evidence>
<evidence type="ECO:0000256" key="4">
    <source>
        <dbReference type="ARBA" id="ARBA00023082"/>
    </source>
</evidence>
<dbReference type="GO" id="GO:0006352">
    <property type="term" value="P:DNA-templated transcription initiation"/>
    <property type="evidence" value="ECO:0007669"/>
    <property type="project" value="InterPro"/>
</dbReference>
<dbReference type="InterPro" id="IPR032710">
    <property type="entry name" value="NTF2-like_dom_sf"/>
</dbReference>
<dbReference type="InterPro" id="IPR013324">
    <property type="entry name" value="RNA_pol_sigma_r3/r4-like"/>
</dbReference>
<dbReference type="Gene3D" id="1.10.1740.10">
    <property type="match status" value="1"/>
</dbReference>
<dbReference type="GO" id="GO:0016987">
    <property type="term" value="F:sigma factor activity"/>
    <property type="evidence" value="ECO:0007669"/>
    <property type="project" value="UniProtKB-KW"/>
</dbReference>
<dbReference type="InterPro" id="IPR007627">
    <property type="entry name" value="RNA_pol_sigma70_r2"/>
</dbReference>
<dbReference type="PANTHER" id="PTHR30173:SF36">
    <property type="entry name" value="ECF RNA POLYMERASE SIGMA FACTOR SIGJ"/>
    <property type="match status" value="1"/>
</dbReference>
<dbReference type="OrthoDB" id="3211555at2"/>
<dbReference type="InterPro" id="IPR036388">
    <property type="entry name" value="WH-like_DNA-bd_sf"/>
</dbReference>
<gene>
    <name evidence="9" type="ORF">NCTC13184_06950</name>
</gene>
<dbReference type="Pfam" id="PF04542">
    <property type="entry name" value="Sigma70_r2"/>
    <property type="match status" value="1"/>
</dbReference>
<evidence type="ECO:0000313" key="10">
    <source>
        <dbReference type="Proteomes" id="UP000255082"/>
    </source>
</evidence>
<keyword evidence="3" id="KW-0805">Transcription regulation</keyword>
<evidence type="ECO:0000259" key="7">
    <source>
        <dbReference type="Pfam" id="PF04542"/>
    </source>
</evidence>
<dbReference type="Proteomes" id="UP000255082">
    <property type="component" value="Unassembled WGS sequence"/>
</dbReference>
<sequence length="302" mass="33608">MDDTGLAEFQRHRSRLFAIAYRMLGSASEAEDAVQETYLRWEATERAEIRSPEAWLTTVVVNLCRSWLESARTRRETYVGPWLPEPVPTGGGELGPMESAEQRELVSLAMLTLLERLSPAERAVFVMREAFGYTHREIAGMLELTEANSQQLYRRARMHVRSEHTRFDAEPARARELFQRFLVAARAGDVAALEQMFTADIVSVADGGGKMSAARRPVVGAARVARYLAGLFHREVDNLELSIEEVNGAPAAVARVDGAPLLIGAADVVDERISAIRILVNPDKLAYFGRFPAPVDADRLVW</sequence>
<dbReference type="SUPFAM" id="SSF88659">
    <property type="entry name" value="Sigma3 and sigma4 domains of RNA polymerase sigma factors"/>
    <property type="match status" value="1"/>
</dbReference>
<dbReference type="RefSeq" id="WP_062968195.1">
    <property type="nucleotide sequence ID" value="NZ_JAJFOE010000002.1"/>
</dbReference>
<comment type="similarity">
    <text evidence="1">Belongs to the sigma-70 factor family. ECF subfamily.</text>
</comment>
<dbReference type="InterPro" id="IPR014284">
    <property type="entry name" value="RNA_pol_sigma-70_dom"/>
</dbReference>
<keyword evidence="4" id="KW-0731">Sigma factor</keyword>
<dbReference type="Pfam" id="PF08281">
    <property type="entry name" value="Sigma70_r4_2"/>
    <property type="match status" value="1"/>
</dbReference>
<dbReference type="NCBIfam" id="TIGR02957">
    <property type="entry name" value="SigX4"/>
    <property type="match status" value="1"/>
</dbReference>
<reference evidence="9 10" key="1">
    <citation type="submission" date="2018-06" db="EMBL/GenBank/DDBJ databases">
        <authorList>
            <consortium name="Pathogen Informatics"/>
            <person name="Doyle S."/>
        </authorList>
    </citation>
    <scope>NUCLEOTIDE SEQUENCE [LARGE SCALE GENOMIC DNA]</scope>
    <source>
        <strain evidence="9 10">NCTC13184</strain>
    </source>
</reference>
<dbReference type="PANTHER" id="PTHR30173">
    <property type="entry name" value="SIGMA 19 FACTOR"/>
    <property type="match status" value="1"/>
</dbReference>
<dbReference type="InterPro" id="IPR052704">
    <property type="entry name" value="ECF_Sigma-70_Domain"/>
</dbReference>
<dbReference type="AlphaFoldDB" id="A0A378X4N6"/>
<dbReference type="Gene3D" id="1.10.10.10">
    <property type="entry name" value="Winged helix-like DNA-binding domain superfamily/Winged helix DNA-binding domain"/>
    <property type="match status" value="1"/>
</dbReference>
<evidence type="ECO:0000256" key="6">
    <source>
        <dbReference type="ARBA" id="ARBA00023163"/>
    </source>
</evidence>
<accession>A0A378X4N6</accession>
<dbReference type="Gene3D" id="3.10.450.50">
    <property type="match status" value="1"/>
</dbReference>
<dbReference type="InterPro" id="IPR014303">
    <property type="entry name" value="RNA_pol_sigma-70_ECF"/>
</dbReference>
<evidence type="ECO:0000313" key="9">
    <source>
        <dbReference type="EMBL" id="SUA48398.1"/>
    </source>
</evidence>
<name>A0A378X4N6_9NOCA</name>